<evidence type="ECO:0000259" key="1">
    <source>
        <dbReference type="Pfam" id="PF05342"/>
    </source>
</evidence>
<dbReference type="GO" id="GO:0016020">
    <property type="term" value="C:membrane"/>
    <property type="evidence" value="ECO:0007669"/>
    <property type="project" value="InterPro"/>
</dbReference>
<dbReference type="eggNOG" id="arCOG07560">
    <property type="taxonomic scope" value="Archaea"/>
</dbReference>
<dbReference type="AlphaFoldDB" id="M0LS78"/>
<name>M0LS78_NATLA</name>
<dbReference type="Pfam" id="PF05342">
    <property type="entry name" value="Peptidase_M26_N"/>
    <property type="match status" value="1"/>
</dbReference>
<evidence type="ECO:0000313" key="2">
    <source>
        <dbReference type="EMBL" id="APW99409.1"/>
    </source>
</evidence>
<dbReference type="EMBL" id="CP019285">
    <property type="protein sequence ID" value="APW99409.1"/>
    <property type="molecule type" value="Genomic_DNA"/>
</dbReference>
<reference evidence="2" key="3">
    <citation type="submission" date="2017-01" db="EMBL/GenBank/DDBJ databases">
        <authorList>
            <person name="Mah S.A."/>
            <person name="Swanson W.J."/>
            <person name="Moy G.W."/>
            <person name="Vacquier V.D."/>
        </authorList>
    </citation>
    <scope>NUCLEOTIDE SEQUENCE</scope>
    <source>
        <strain evidence="2">AJ5</strain>
    </source>
</reference>
<dbReference type="GO" id="GO:0004222">
    <property type="term" value="F:metalloendopeptidase activity"/>
    <property type="evidence" value="ECO:0007669"/>
    <property type="project" value="InterPro"/>
</dbReference>
<dbReference type="Proteomes" id="UP000011555">
    <property type="component" value="Unassembled WGS sequence"/>
</dbReference>
<dbReference type="InterPro" id="IPR008006">
    <property type="entry name" value="Peptidase_M26_N_dom"/>
</dbReference>
<reference evidence="3 4" key="2">
    <citation type="journal article" date="2014" name="PLoS Genet.">
        <title>Phylogenetically driven sequencing of extremely halophilic archaea reveals strategies for static and dynamic osmo-response.</title>
        <authorList>
            <person name="Becker E.A."/>
            <person name="Seitzer P.M."/>
            <person name="Tritt A."/>
            <person name="Larsen D."/>
            <person name="Krusor M."/>
            <person name="Yao A.I."/>
            <person name="Wu D."/>
            <person name="Madern D."/>
            <person name="Eisen J.A."/>
            <person name="Darling A.E."/>
            <person name="Facciotti M.T."/>
        </authorList>
    </citation>
    <scope>NUCLEOTIDE SEQUENCE [LARGE SCALE GENOMIC DNA]</scope>
    <source>
        <strain evidence="3 4">AJ5</strain>
    </source>
</reference>
<evidence type="ECO:0000313" key="4">
    <source>
        <dbReference type="Proteomes" id="UP000011555"/>
    </source>
</evidence>
<dbReference type="Proteomes" id="UP000186547">
    <property type="component" value="Chromosome"/>
</dbReference>
<reference evidence="2 5" key="1">
    <citation type="journal article" date="2011" name="J. Bacteriol.">
        <title>Genome sequence of Halobiforma lacisalsi AJ5, an extremely halophilic archaeon which harbors a bop gene.</title>
        <authorList>
            <person name="Jiang X."/>
            <person name="Wang S."/>
            <person name="Cheng H."/>
            <person name="Huo Y."/>
            <person name="Zhang X."/>
            <person name="Zhu X."/>
            <person name="Han X."/>
            <person name="Ni P."/>
            <person name="Wu M."/>
        </authorList>
    </citation>
    <scope>NUCLEOTIDE SEQUENCE [LARGE SCALE GENOMIC DNA]</scope>
    <source>
        <strain evidence="2 5">AJ5</strain>
    </source>
</reference>
<dbReference type="Gene3D" id="2.160.20.110">
    <property type="match status" value="1"/>
</dbReference>
<dbReference type="InterPro" id="IPR011050">
    <property type="entry name" value="Pectin_lyase_fold/virulence"/>
</dbReference>
<feature type="domain" description="Peptidase M26 N-terminal" evidence="1">
    <location>
        <begin position="14"/>
        <end position="118"/>
    </location>
</feature>
<sequence length="142" mass="14864">MIFMATEISTMDDLQAIQGDLSGDYVLTDDLDALDYDWTPIGDQFEGPFTGTFDGNGHTIDGLSLDNGTDGPAALFGLAYGCTIKNVRLHNVWFQGAYAAGLIATGQPDLVGNIEVTGRIEGEYGAGGIIARVEEPSGGGEA</sequence>
<gene>
    <name evidence="3" type="ORF">C445_05533</name>
    <name evidence="2" type="ORF">CHINAEXTREME_17250</name>
</gene>
<dbReference type="GO" id="GO:0008270">
    <property type="term" value="F:zinc ion binding"/>
    <property type="evidence" value="ECO:0007669"/>
    <property type="project" value="InterPro"/>
</dbReference>
<evidence type="ECO:0000313" key="3">
    <source>
        <dbReference type="EMBL" id="EMA35289.1"/>
    </source>
</evidence>
<organism evidence="3 4">
    <name type="scientific">Natronobacterium lacisalsi AJ5</name>
    <dbReference type="NCBI Taxonomy" id="358396"/>
    <lineage>
        <taxon>Archaea</taxon>
        <taxon>Methanobacteriati</taxon>
        <taxon>Methanobacteriota</taxon>
        <taxon>Stenosarchaea group</taxon>
        <taxon>Halobacteria</taxon>
        <taxon>Halobacteriales</taxon>
        <taxon>Natrialbaceae</taxon>
        <taxon>Natronobacterium</taxon>
    </lineage>
</organism>
<accession>M0LS78</accession>
<dbReference type="KEGG" id="hlc:CHINAEXTREME17250"/>
<protein>
    <recommendedName>
        <fullName evidence="1">Peptidase M26 N-terminal domain-containing protein</fullName>
    </recommendedName>
</protein>
<evidence type="ECO:0000313" key="5">
    <source>
        <dbReference type="Proteomes" id="UP000186547"/>
    </source>
</evidence>
<proteinExistence type="predicted"/>
<keyword evidence="4" id="KW-1185">Reference proteome</keyword>
<dbReference type="STRING" id="358396.CHINAEXTREME_17250"/>
<dbReference type="SUPFAM" id="SSF51126">
    <property type="entry name" value="Pectin lyase-like"/>
    <property type="match status" value="1"/>
</dbReference>
<dbReference type="EMBL" id="AOLZ01000027">
    <property type="protein sequence ID" value="EMA35289.1"/>
    <property type="molecule type" value="Genomic_DNA"/>
</dbReference>